<keyword evidence="4" id="KW-0449">Lipoprotein</keyword>
<keyword evidence="2 4" id="KW-0472">Membrane</keyword>
<dbReference type="GO" id="GO:0009279">
    <property type="term" value="C:cell outer membrane"/>
    <property type="evidence" value="ECO:0007669"/>
    <property type="project" value="UniProtKB-SubCell"/>
</dbReference>
<dbReference type="SUPFAM" id="SSF50998">
    <property type="entry name" value="Quinoprotein alcohol dehydrogenase-like"/>
    <property type="match status" value="1"/>
</dbReference>
<dbReference type="GO" id="GO:0043165">
    <property type="term" value="P:Gram-negative-bacterium-type cell outer membrane assembly"/>
    <property type="evidence" value="ECO:0007669"/>
    <property type="project" value="UniProtKB-UniRule"/>
</dbReference>
<comment type="subcellular location">
    <subcellularLocation>
        <location evidence="4">Cell outer membrane</location>
        <topology evidence="4">Lipid-anchor</topology>
    </subcellularLocation>
</comment>
<keyword evidence="7" id="KW-1185">Reference proteome</keyword>
<keyword evidence="4" id="KW-0564">Palmitate</keyword>
<dbReference type="InterPro" id="IPR002372">
    <property type="entry name" value="PQQ_rpt_dom"/>
</dbReference>
<organism evidence="6 7">
    <name type="scientific">Cellvibrio polysaccharolyticus</name>
    <dbReference type="NCBI Taxonomy" id="2082724"/>
    <lineage>
        <taxon>Bacteria</taxon>
        <taxon>Pseudomonadati</taxon>
        <taxon>Pseudomonadota</taxon>
        <taxon>Gammaproteobacteria</taxon>
        <taxon>Cellvibrionales</taxon>
        <taxon>Cellvibrionaceae</taxon>
        <taxon>Cellvibrio</taxon>
    </lineage>
</organism>
<dbReference type="InterPro" id="IPR011047">
    <property type="entry name" value="Quinoprotein_ADH-like_sf"/>
</dbReference>
<sequence>MRYLNWIVLIGAIFLSGCSIFGKKTGNEPMELVKFDETVKVKKVWSRGVGAGQGDGFTRLTPSINGDVIYTVDHKGLVNALDRTNGKKLWDKKLRASISAGISSDEGMLLVATANGEVIALSQEGGSELWRKQLNGEILAAPATNGEVVGVQTMNGRIYALNAKDGEELWFYENPPPVLTLRGTPAPIVTSNAIYAGFSNGRLMAFNPDNGSILWEQRLALPQGRSELDRMVDIRANPILRDGTLYVASYQGKVSAVARGTGSSIWAQDASTSENLALAGNNLFLSTAGGKLASYDATTGELRWENEQLLRRVLNSPQTIDGYVAVSDYKGFVHFVDQSTGEFVARRKVDKKGVYAQMQTDGDVLYVLGNRGKLTAFSVSAD</sequence>
<dbReference type="InterPro" id="IPR018391">
    <property type="entry name" value="PQQ_b-propeller_rpt"/>
</dbReference>
<dbReference type="Pfam" id="PF13360">
    <property type="entry name" value="PQQ_2"/>
    <property type="match status" value="1"/>
</dbReference>
<dbReference type="RefSeq" id="WP_193910022.1">
    <property type="nucleotide sequence ID" value="NZ_PRDL01000001.1"/>
</dbReference>
<gene>
    <name evidence="4 6" type="primary">bamB</name>
    <name evidence="6" type="ORF">C4F51_11895</name>
</gene>
<name>A0A928V335_9GAMM</name>
<dbReference type="Proteomes" id="UP000652567">
    <property type="component" value="Unassembled WGS sequence"/>
</dbReference>
<dbReference type="InterPro" id="IPR015943">
    <property type="entry name" value="WD40/YVTN_repeat-like_dom_sf"/>
</dbReference>
<evidence type="ECO:0000256" key="1">
    <source>
        <dbReference type="ARBA" id="ARBA00022729"/>
    </source>
</evidence>
<reference evidence="6" key="1">
    <citation type="submission" date="2018-07" db="EMBL/GenBank/DDBJ databases">
        <title>Genome assembly of strain Ka43.</title>
        <authorList>
            <person name="Kukolya J."/>
            <person name="Nagy I."/>
            <person name="Horvath B."/>
            <person name="Toth A."/>
        </authorList>
    </citation>
    <scope>NUCLEOTIDE SEQUENCE</scope>
    <source>
        <strain evidence="6">KB43</strain>
    </source>
</reference>
<dbReference type="HAMAP" id="MF_00923">
    <property type="entry name" value="OM_assembly_BamB"/>
    <property type="match status" value="1"/>
</dbReference>
<keyword evidence="1 4" id="KW-0732">Signal</keyword>
<accession>A0A928V335</accession>
<dbReference type="SMART" id="SM00564">
    <property type="entry name" value="PQQ"/>
    <property type="match status" value="7"/>
</dbReference>
<dbReference type="PROSITE" id="PS51257">
    <property type="entry name" value="PROKAR_LIPOPROTEIN"/>
    <property type="match status" value="1"/>
</dbReference>
<evidence type="ECO:0000313" key="6">
    <source>
        <dbReference type="EMBL" id="MBE8717886.1"/>
    </source>
</evidence>
<evidence type="ECO:0000259" key="5">
    <source>
        <dbReference type="Pfam" id="PF13360"/>
    </source>
</evidence>
<evidence type="ECO:0000256" key="4">
    <source>
        <dbReference type="HAMAP-Rule" id="MF_00923"/>
    </source>
</evidence>
<dbReference type="NCBIfam" id="TIGR03300">
    <property type="entry name" value="assembly_YfgL"/>
    <property type="match status" value="1"/>
</dbReference>
<dbReference type="AlphaFoldDB" id="A0A928V335"/>
<comment type="caution">
    <text evidence="6">The sequence shown here is derived from an EMBL/GenBank/DDBJ whole genome shotgun (WGS) entry which is preliminary data.</text>
</comment>
<evidence type="ECO:0000313" key="7">
    <source>
        <dbReference type="Proteomes" id="UP000652567"/>
    </source>
</evidence>
<protein>
    <recommendedName>
        <fullName evidence="4">Outer membrane protein assembly factor BamB</fullName>
    </recommendedName>
</protein>
<dbReference type="Gene3D" id="2.130.10.10">
    <property type="entry name" value="YVTN repeat-like/Quinoprotein amine dehydrogenase"/>
    <property type="match status" value="1"/>
</dbReference>
<comment type="similarity">
    <text evidence="4">Belongs to the BamB family.</text>
</comment>
<dbReference type="InterPro" id="IPR017687">
    <property type="entry name" value="BamB"/>
</dbReference>
<keyword evidence="3 4" id="KW-0998">Cell outer membrane</keyword>
<evidence type="ECO:0000256" key="2">
    <source>
        <dbReference type="ARBA" id="ARBA00023136"/>
    </source>
</evidence>
<proteinExistence type="inferred from homology"/>
<comment type="subunit">
    <text evidence="4">Part of the Bam complex.</text>
</comment>
<comment type="function">
    <text evidence="4">Part of the outer membrane protein assembly complex, which is involved in assembly and insertion of beta-barrel proteins into the outer membrane.</text>
</comment>
<dbReference type="PANTHER" id="PTHR34512:SF30">
    <property type="entry name" value="OUTER MEMBRANE PROTEIN ASSEMBLY FACTOR BAMB"/>
    <property type="match status" value="1"/>
</dbReference>
<dbReference type="EMBL" id="PRDL01000001">
    <property type="protein sequence ID" value="MBE8717886.1"/>
    <property type="molecule type" value="Genomic_DNA"/>
</dbReference>
<evidence type="ECO:0000256" key="3">
    <source>
        <dbReference type="ARBA" id="ARBA00023237"/>
    </source>
</evidence>
<feature type="domain" description="Pyrrolo-quinoline quinone repeat" evidence="5">
    <location>
        <begin position="75"/>
        <end position="305"/>
    </location>
</feature>
<dbReference type="GO" id="GO:0051205">
    <property type="term" value="P:protein insertion into membrane"/>
    <property type="evidence" value="ECO:0007669"/>
    <property type="project" value="UniProtKB-UniRule"/>
</dbReference>
<dbReference type="PANTHER" id="PTHR34512">
    <property type="entry name" value="CELL SURFACE PROTEIN"/>
    <property type="match status" value="1"/>
</dbReference>